<keyword evidence="1" id="KW-0472">Membrane</keyword>
<feature type="transmembrane region" description="Helical" evidence="1">
    <location>
        <begin position="6"/>
        <end position="26"/>
    </location>
</feature>
<sequence>MSHTLPIWLVGGVLLLGAGFATTLLPRWRAREQARRTAWSTARAQIDSAAVSRDAAGTRVPEAEQLLARAGLIAAGRGGPAAARTAAGYARQADRLWREHP</sequence>
<organism evidence="2 3">
    <name type="scientific">Micromonospora rubida</name>
    <dbReference type="NCBI Taxonomy" id="2697657"/>
    <lineage>
        <taxon>Bacteria</taxon>
        <taxon>Bacillati</taxon>
        <taxon>Actinomycetota</taxon>
        <taxon>Actinomycetes</taxon>
        <taxon>Micromonosporales</taxon>
        <taxon>Micromonosporaceae</taxon>
        <taxon>Micromonospora</taxon>
    </lineage>
</organism>
<keyword evidence="1" id="KW-1133">Transmembrane helix</keyword>
<dbReference type="RefSeq" id="WP_396681764.1">
    <property type="nucleotide sequence ID" value="NZ_JBIRPU010000014.1"/>
</dbReference>
<accession>A0ABW7SMP7</accession>
<evidence type="ECO:0000313" key="3">
    <source>
        <dbReference type="Proteomes" id="UP001611075"/>
    </source>
</evidence>
<reference evidence="2 3" key="1">
    <citation type="submission" date="2024-10" db="EMBL/GenBank/DDBJ databases">
        <title>The Natural Products Discovery Center: Release of the First 8490 Sequenced Strains for Exploring Actinobacteria Biosynthetic Diversity.</title>
        <authorList>
            <person name="Kalkreuter E."/>
            <person name="Kautsar S.A."/>
            <person name="Yang D."/>
            <person name="Bader C.D."/>
            <person name="Teijaro C.N."/>
            <person name="Fluegel L."/>
            <person name="Davis C.M."/>
            <person name="Simpson J.R."/>
            <person name="Lauterbach L."/>
            <person name="Steele A.D."/>
            <person name="Gui C."/>
            <person name="Meng S."/>
            <person name="Li G."/>
            <person name="Viehrig K."/>
            <person name="Ye F."/>
            <person name="Su P."/>
            <person name="Kiefer A.F."/>
            <person name="Nichols A."/>
            <person name="Cepeda A.J."/>
            <person name="Yan W."/>
            <person name="Fan B."/>
            <person name="Jiang Y."/>
            <person name="Adhikari A."/>
            <person name="Zheng C.-J."/>
            <person name="Schuster L."/>
            <person name="Cowan T.M."/>
            <person name="Smanski M.J."/>
            <person name="Chevrette M.G."/>
            <person name="De Carvalho L.P.S."/>
            <person name="Shen B."/>
        </authorList>
    </citation>
    <scope>NUCLEOTIDE SEQUENCE [LARGE SCALE GENOMIC DNA]</scope>
    <source>
        <strain evidence="2 3">NPDC021253</strain>
    </source>
</reference>
<keyword evidence="3" id="KW-1185">Reference proteome</keyword>
<dbReference type="Proteomes" id="UP001611075">
    <property type="component" value="Unassembled WGS sequence"/>
</dbReference>
<proteinExistence type="predicted"/>
<dbReference type="Pfam" id="PF19941">
    <property type="entry name" value="DUF6403"/>
    <property type="match status" value="1"/>
</dbReference>
<comment type="caution">
    <text evidence="2">The sequence shown here is derived from an EMBL/GenBank/DDBJ whole genome shotgun (WGS) entry which is preliminary data.</text>
</comment>
<evidence type="ECO:0000256" key="1">
    <source>
        <dbReference type="SAM" id="Phobius"/>
    </source>
</evidence>
<dbReference type="InterPro" id="IPR045645">
    <property type="entry name" value="DUF6403"/>
</dbReference>
<keyword evidence="1" id="KW-0812">Transmembrane</keyword>
<gene>
    <name evidence="2" type="ORF">ACH4OY_20110</name>
</gene>
<evidence type="ECO:0000313" key="2">
    <source>
        <dbReference type="EMBL" id="MFI0794969.1"/>
    </source>
</evidence>
<name>A0ABW7SMP7_9ACTN</name>
<dbReference type="EMBL" id="JBIRPU010000014">
    <property type="protein sequence ID" value="MFI0794969.1"/>
    <property type="molecule type" value="Genomic_DNA"/>
</dbReference>
<protein>
    <submittedName>
        <fullName evidence="2">DUF6403 family protein</fullName>
    </submittedName>
</protein>